<comment type="caution">
    <text evidence="2">The sequence shown here is derived from an EMBL/GenBank/DDBJ whole genome shotgun (WGS) entry which is preliminary data.</text>
</comment>
<keyword evidence="3" id="KW-1185">Reference proteome</keyword>
<evidence type="ECO:0008006" key="4">
    <source>
        <dbReference type="Google" id="ProtNLM"/>
    </source>
</evidence>
<protein>
    <recommendedName>
        <fullName evidence="4">N-acetyltransferase domain-containing protein</fullName>
    </recommendedName>
</protein>
<evidence type="ECO:0000313" key="2">
    <source>
        <dbReference type="EMBL" id="MFC3674687.1"/>
    </source>
</evidence>
<accession>A0ABV7VCB2</accession>
<dbReference type="Proteomes" id="UP001595711">
    <property type="component" value="Unassembled WGS sequence"/>
</dbReference>
<name>A0ABV7VCB2_9PROT</name>
<gene>
    <name evidence="2" type="ORF">ACFOOQ_03970</name>
</gene>
<dbReference type="RefSeq" id="WP_379722046.1">
    <property type="nucleotide sequence ID" value="NZ_JBHRYJ010000001.1"/>
</dbReference>
<dbReference type="SUPFAM" id="SSF55729">
    <property type="entry name" value="Acyl-CoA N-acyltransferases (Nat)"/>
    <property type="match status" value="1"/>
</dbReference>
<reference evidence="3" key="1">
    <citation type="journal article" date="2019" name="Int. J. Syst. Evol. Microbiol.">
        <title>The Global Catalogue of Microorganisms (GCM) 10K type strain sequencing project: providing services to taxonomists for standard genome sequencing and annotation.</title>
        <authorList>
            <consortium name="The Broad Institute Genomics Platform"/>
            <consortium name="The Broad Institute Genome Sequencing Center for Infectious Disease"/>
            <person name="Wu L."/>
            <person name="Ma J."/>
        </authorList>
    </citation>
    <scope>NUCLEOTIDE SEQUENCE [LARGE SCALE GENOMIC DNA]</scope>
    <source>
        <strain evidence="3">KCTC 42182</strain>
    </source>
</reference>
<dbReference type="InterPro" id="IPR016181">
    <property type="entry name" value="Acyl_CoA_acyltransferase"/>
</dbReference>
<evidence type="ECO:0000256" key="1">
    <source>
        <dbReference type="SAM" id="MobiDB-lite"/>
    </source>
</evidence>
<feature type="region of interest" description="Disordered" evidence="1">
    <location>
        <begin position="223"/>
        <end position="246"/>
    </location>
</feature>
<evidence type="ECO:0000313" key="3">
    <source>
        <dbReference type="Proteomes" id="UP001595711"/>
    </source>
</evidence>
<proteinExistence type="predicted"/>
<organism evidence="2 3">
    <name type="scientific">Ferrovibrio xuzhouensis</name>
    <dbReference type="NCBI Taxonomy" id="1576914"/>
    <lineage>
        <taxon>Bacteria</taxon>
        <taxon>Pseudomonadati</taxon>
        <taxon>Pseudomonadota</taxon>
        <taxon>Alphaproteobacteria</taxon>
        <taxon>Rhodospirillales</taxon>
        <taxon>Rhodospirillaceae</taxon>
        <taxon>Ferrovibrio</taxon>
    </lineage>
</organism>
<dbReference type="EMBL" id="JBHRYJ010000001">
    <property type="protein sequence ID" value="MFC3674687.1"/>
    <property type="molecule type" value="Genomic_DNA"/>
</dbReference>
<sequence>MKKKDIALHHHIAALNAAFSAAGFRATLSGDAASYRAAVAAIPDYHIYSPLDDSLADFGAGMLWVGLEDAQGRMVAVEAGRVIDAPAKAGGLNAVLNSRVFGRVLPVVDRPPPVNLTGRLAYLGGAWVDPDLRGRRVMSLTLKLTIAHLVRCYGIDAVFGFVRSKHAGLALAPEGYGFTSATALDLMYLPGEAAADLLCLVWTDPGILAERWSLPADYQIGPAAARGKTGKKPSERRSAGPSPRHL</sequence>